<feature type="compositionally biased region" description="Low complexity" evidence="7">
    <location>
        <begin position="137"/>
        <end position="163"/>
    </location>
</feature>
<organism evidence="9 10">
    <name type="scientific">Digitaria exilis</name>
    <dbReference type="NCBI Taxonomy" id="1010633"/>
    <lineage>
        <taxon>Eukaryota</taxon>
        <taxon>Viridiplantae</taxon>
        <taxon>Streptophyta</taxon>
        <taxon>Embryophyta</taxon>
        <taxon>Tracheophyta</taxon>
        <taxon>Spermatophyta</taxon>
        <taxon>Magnoliopsida</taxon>
        <taxon>Liliopsida</taxon>
        <taxon>Poales</taxon>
        <taxon>Poaceae</taxon>
        <taxon>PACMAD clade</taxon>
        <taxon>Panicoideae</taxon>
        <taxon>Panicodae</taxon>
        <taxon>Paniceae</taxon>
        <taxon>Anthephorinae</taxon>
        <taxon>Digitaria</taxon>
    </lineage>
</organism>
<feature type="region of interest" description="Disordered" evidence="7">
    <location>
        <begin position="304"/>
        <end position="383"/>
    </location>
</feature>
<dbReference type="InterPro" id="IPR000679">
    <property type="entry name" value="Znf_GATA"/>
</dbReference>
<reference evidence="9" key="1">
    <citation type="submission" date="2020-07" db="EMBL/GenBank/DDBJ databases">
        <title>Genome sequence and genetic diversity analysis of an under-domesticated orphan crop, white fonio (Digitaria exilis).</title>
        <authorList>
            <person name="Bennetzen J.L."/>
            <person name="Chen S."/>
            <person name="Ma X."/>
            <person name="Wang X."/>
            <person name="Yssel A.E.J."/>
            <person name="Chaluvadi S.R."/>
            <person name="Johnson M."/>
            <person name="Gangashetty P."/>
            <person name="Hamidou F."/>
            <person name="Sanogo M.D."/>
            <person name="Zwaenepoel A."/>
            <person name="Wallace J."/>
            <person name="Van De Peer Y."/>
            <person name="Van Deynze A."/>
        </authorList>
    </citation>
    <scope>NUCLEOTIDE SEQUENCE</scope>
    <source>
        <tissue evidence="9">Leaves</tissue>
    </source>
</reference>
<proteinExistence type="inferred from homology"/>
<feature type="compositionally biased region" description="Polar residues" evidence="7">
    <location>
        <begin position="364"/>
        <end position="376"/>
    </location>
</feature>
<name>A0A835AEC3_9POAL</name>
<feature type="domain" description="GATA-type" evidence="8">
    <location>
        <begin position="77"/>
        <end position="116"/>
    </location>
</feature>
<dbReference type="SUPFAM" id="SSF57716">
    <property type="entry name" value="Glucocorticoid receptor-like (DNA-binding domain)"/>
    <property type="match status" value="2"/>
</dbReference>
<dbReference type="GO" id="GO:0008270">
    <property type="term" value="F:zinc ion binding"/>
    <property type="evidence" value="ECO:0007669"/>
    <property type="project" value="UniProtKB-KW"/>
</dbReference>
<keyword evidence="3 6" id="KW-0863">Zinc-finger</keyword>
<feature type="compositionally biased region" description="Pro residues" evidence="7">
    <location>
        <begin position="438"/>
        <end position="450"/>
    </location>
</feature>
<protein>
    <recommendedName>
        <fullName evidence="8">GATA-type domain-containing protein</fullName>
    </recommendedName>
</protein>
<dbReference type="PROSITE" id="PS50114">
    <property type="entry name" value="GATA_ZN_FINGER_2"/>
    <property type="match status" value="2"/>
</dbReference>
<dbReference type="PROSITE" id="PS00344">
    <property type="entry name" value="GATA_ZN_FINGER_1"/>
    <property type="match status" value="1"/>
</dbReference>
<dbReference type="PANTHER" id="PTHR45658:SF18">
    <property type="entry name" value="PROTEIN GAT2"/>
    <property type="match status" value="1"/>
</dbReference>
<evidence type="ECO:0000256" key="6">
    <source>
        <dbReference type="PROSITE-ProRule" id="PRU00094"/>
    </source>
</evidence>
<evidence type="ECO:0000256" key="3">
    <source>
        <dbReference type="ARBA" id="ARBA00022771"/>
    </source>
</evidence>
<dbReference type="GO" id="GO:0006355">
    <property type="term" value="P:regulation of DNA-templated transcription"/>
    <property type="evidence" value="ECO:0007669"/>
    <property type="project" value="InterPro"/>
</dbReference>
<evidence type="ECO:0000313" key="9">
    <source>
        <dbReference type="EMBL" id="KAF8658167.1"/>
    </source>
</evidence>
<feature type="compositionally biased region" description="Low complexity" evidence="7">
    <location>
        <begin position="338"/>
        <end position="348"/>
    </location>
</feature>
<gene>
    <name evidence="9" type="ORF">HU200_059640</name>
</gene>
<feature type="region of interest" description="Disordered" evidence="7">
    <location>
        <begin position="137"/>
        <end position="277"/>
    </location>
</feature>
<dbReference type="InterPro" id="IPR051140">
    <property type="entry name" value="GATA_TF"/>
</dbReference>
<evidence type="ECO:0000256" key="2">
    <source>
        <dbReference type="ARBA" id="ARBA00022723"/>
    </source>
</evidence>
<feature type="compositionally biased region" description="Basic residues" evidence="7">
    <location>
        <begin position="349"/>
        <end position="361"/>
    </location>
</feature>
<feature type="domain" description="GATA-type" evidence="8">
    <location>
        <begin position="360"/>
        <end position="396"/>
    </location>
</feature>
<evidence type="ECO:0000256" key="4">
    <source>
        <dbReference type="ARBA" id="ARBA00022833"/>
    </source>
</evidence>
<dbReference type="OrthoDB" id="515401at2759"/>
<feature type="region of interest" description="Disordered" evidence="7">
    <location>
        <begin position="493"/>
        <end position="515"/>
    </location>
</feature>
<evidence type="ECO:0000256" key="1">
    <source>
        <dbReference type="ARBA" id="ARBA00005694"/>
    </source>
</evidence>
<dbReference type="Gene3D" id="3.30.50.10">
    <property type="entry name" value="Erythroid Transcription Factor GATA-1, subunit A"/>
    <property type="match status" value="2"/>
</dbReference>
<comment type="similarity">
    <text evidence="1">Belongs to the type IV zinc-finger family. Class A subfamily.</text>
</comment>
<keyword evidence="5" id="KW-0010">Activator</keyword>
<evidence type="ECO:0000256" key="5">
    <source>
        <dbReference type="ARBA" id="ARBA00023159"/>
    </source>
</evidence>
<keyword evidence="2" id="KW-0479">Metal-binding</keyword>
<evidence type="ECO:0000313" key="10">
    <source>
        <dbReference type="Proteomes" id="UP000636709"/>
    </source>
</evidence>
<dbReference type="InterPro" id="IPR013088">
    <property type="entry name" value="Znf_NHR/GATA"/>
</dbReference>
<feature type="compositionally biased region" description="Pro residues" evidence="7">
    <location>
        <begin position="67"/>
        <end position="77"/>
    </location>
</feature>
<dbReference type="SMART" id="SM00401">
    <property type="entry name" value="ZnF_GATA"/>
    <property type="match status" value="2"/>
</dbReference>
<feature type="compositionally biased region" description="Pro residues" evidence="7">
    <location>
        <begin position="308"/>
        <end position="318"/>
    </location>
</feature>
<accession>A0A835AEC3</accession>
<keyword evidence="10" id="KW-1185">Reference proteome</keyword>
<feature type="region of interest" description="Disordered" evidence="7">
    <location>
        <begin position="38"/>
        <end position="84"/>
    </location>
</feature>
<sequence>MDSRGGGARRGRHSGDGVPAWAMLLSVVVSFFDRDVRRGKRSTHLAAGGRRSKAAPTKWSDFRLSAVPPPPPPPSAPAPVEKCSDCGTTSTPQWRSGPMGPRTLCTNCGSRRRLAGERWGKPRCTWRGAVMARSAKARAWAARDQPPAAQQVSPPVLAASPPSTRICDDQGLERASPNQVTSPPPPAPATAVSDHPPPPQKILLVPASSPPSSRICAQGFGPAPNVLTSPPHDRVRTPPPATESLAAPAPTPATAVSDHPPPPATAAQEIPRPRVLFLPPPPSIRSICEQGLALAALAPDVLRGRTPSPNPVTPPSPAPATATAGRELLPLPPPPAPISSAPESSSAPGRRRKQQPKRRWVRGSTCQHCGSTSTPQWRGGPDGRRSLCNACGVRYRQGRLLPEYRPKASPTFDRNVHASWHSEVLRRRRRRNSAPMMMTPPPPATMTPPPIPLVNVVAREPRAGANNADPMEGSFLLDGPVAPMPLLMLPPPSPPVANLASEPRADGANEDDSATNAMEELGPLDPFLLDGPAAPMLIGEDGEPTRFFIFFK</sequence>
<dbReference type="CDD" id="cd00202">
    <property type="entry name" value="ZnF_GATA"/>
    <property type="match status" value="2"/>
</dbReference>
<evidence type="ECO:0000259" key="8">
    <source>
        <dbReference type="PROSITE" id="PS50114"/>
    </source>
</evidence>
<keyword evidence="4" id="KW-0862">Zinc</keyword>
<dbReference type="Proteomes" id="UP000636709">
    <property type="component" value="Unassembled WGS sequence"/>
</dbReference>
<dbReference type="Pfam" id="PF00320">
    <property type="entry name" value="GATA"/>
    <property type="match status" value="2"/>
</dbReference>
<dbReference type="GO" id="GO:0043565">
    <property type="term" value="F:sequence-specific DNA binding"/>
    <property type="evidence" value="ECO:0007669"/>
    <property type="project" value="InterPro"/>
</dbReference>
<evidence type="ECO:0000256" key="7">
    <source>
        <dbReference type="SAM" id="MobiDB-lite"/>
    </source>
</evidence>
<dbReference type="AlphaFoldDB" id="A0A835AEC3"/>
<feature type="compositionally biased region" description="Low complexity" evidence="7">
    <location>
        <begin position="242"/>
        <end position="255"/>
    </location>
</feature>
<comment type="caution">
    <text evidence="9">The sequence shown here is derived from an EMBL/GenBank/DDBJ whole genome shotgun (WGS) entry which is preliminary data.</text>
</comment>
<dbReference type="PANTHER" id="PTHR45658">
    <property type="entry name" value="GATA TRANSCRIPTION FACTOR"/>
    <property type="match status" value="1"/>
</dbReference>
<dbReference type="EMBL" id="JACEFO010002484">
    <property type="protein sequence ID" value="KAF8658167.1"/>
    <property type="molecule type" value="Genomic_DNA"/>
</dbReference>
<feature type="region of interest" description="Disordered" evidence="7">
    <location>
        <begin position="429"/>
        <end position="450"/>
    </location>
</feature>